<dbReference type="AlphaFoldDB" id="A0A0D0BQF4"/>
<dbReference type="EMBL" id="KN835174">
    <property type="protein sequence ID" value="KIK45328.1"/>
    <property type="molecule type" value="Genomic_DNA"/>
</dbReference>
<proteinExistence type="predicted"/>
<name>A0A0D0BQF4_9AGAM</name>
<gene>
    <name evidence="1" type="ORF">CY34DRAFT_540172</name>
</gene>
<evidence type="ECO:0000313" key="1">
    <source>
        <dbReference type="EMBL" id="KIK45328.1"/>
    </source>
</evidence>
<organism evidence="1 2">
    <name type="scientific">Suillus luteus UH-Slu-Lm8-n1</name>
    <dbReference type="NCBI Taxonomy" id="930992"/>
    <lineage>
        <taxon>Eukaryota</taxon>
        <taxon>Fungi</taxon>
        <taxon>Dikarya</taxon>
        <taxon>Basidiomycota</taxon>
        <taxon>Agaricomycotina</taxon>
        <taxon>Agaricomycetes</taxon>
        <taxon>Agaricomycetidae</taxon>
        <taxon>Boletales</taxon>
        <taxon>Suillineae</taxon>
        <taxon>Suillaceae</taxon>
        <taxon>Suillus</taxon>
    </lineage>
</organism>
<reference evidence="1 2" key="1">
    <citation type="submission" date="2014-04" db="EMBL/GenBank/DDBJ databases">
        <authorList>
            <consortium name="DOE Joint Genome Institute"/>
            <person name="Kuo A."/>
            <person name="Ruytinx J."/>
            <person name="Rineau F."/>
            <person name="Colpaert J."/>
            <person name="Kohler A."/>
            <person name="Nagy L.G."/>
            <person name="Floudas D."/>
            <person name="Copeland A."/>
            <person name="Barry K.W."/>
            <person name="Cichocki N."/>
            <person name="Veneault-Fourrey C."/>
            <person name="LaButti K."/>
            <person name="Lindquist E.A."/>
            <person name="Lipzen A."/>
            <person name="Lundell T."/>
            <person name="Morin E."/>
            <person name="Murat C."/>
            <person name="Sun H."/>
            <person name="Tunlid A."/>
            <person name="Henrissat B."/>
            <person name="Grigoriev I.V."/>
            <person name="Hibbett D.S."/>
            <person name="Martin F."/>
            <person name="Nordberg H.P."/>
            <person name="Cantor M.N."/>
            <person name="Hua S.X."/>
        </authorList>
    </citation>
    <scope>NUCLEOTIDE SEQUENCE [LARGE SCALE GENOMIC DNA]</scope>
    <source>
        <strain evidence="1 2">UH-Slu-Lm8-n1</strain>
    </source>
</reference>
<evidence type="ECO:0000313" key="2">
    <source>
        <dbReference type="Proteomes" id="UP000054485"/>
    </source>
</evidence>
<dbReference type="OrthoDB" id="10534935at2759"/>
<sequence length="165" mass="18562">MLCGPHGRWYKLQYKLEHQNLSIGLHLHLQKYVLNQSIDILVTVRLRYCCDQLEPYTRLCIARTRWVASAPNHGSARTASLPSNPGIQTRTSGRFFDVTGISHIPRIDTSDLSNNTGSFPPDTVIIFAIRDFDYFTCEAQRSQFAFSFLEPPGATLSPGPKGSDF</sequence>
<accession>A0A0D0BQF4</accession>
<reference evidence="2" key="2">
    <citation type="submission" date="2015-01" db="EMBL/GenBank/DDBJ databases">
        <title>Evolutionary Origins and Diversification of the Mycorrhizal Mutualists.</title>
        <authorList>
            <consortium name="DOE Joint Genome Institute"/>
            <consortium name="Mycorrhizal Genomics Consortium"/>
            <person name="Kohler A."/>
            <person name="Kuo A."/>
            <person name="Nagy L.G."/>
            <person name="Floudas D."/>
            <person name="Copeland A."/>
            <person name="Barry K.W."/>
            <person name="Cichocki N."/>
            <person name="Veneault-Fourrey C."/>
            <person name="LaButti K."/>
            <person name="Lindquist E.A."/>
            <person name="Lipzen A."/>
            <person name="Lundell T."/>
            <person name="Morin E."/>
            <person name="Murat C."/>
            <person name="Riley R."/>
            <person name="Ohm R."/>
            <person name="Sun H."/>
            <person name="Tunlid A."/>
            <person name="Henrissat B."/>
            <person name="Grigoriev I.V."/>
            <person name="Hibbett D.S."/>
            <person name="Martin F."/>
        </authorList>
    </citation>
    <scope>NUCLEOTIDE SEQUENCE [LARGE SCALE GENOMIC DNA]</scope>
    <source>
        <strain evidence="2">UH-Slu-Lm8-n1</strain>
    </source>
</reference>
<dbReference type="Proteomes" id="UP000054485">
    <property type="component" value="Unassembled WGS sequence"/>
</dbReference>
<dbReference type="HOGENOM" id="CLU_1611897_0_0_1"/>
<keyword evidence="2" id="KW-1185">Reference proteome</keyword>
<dbReference type="InParanoid" id="A0A0D0BQF4"/>
<protein>
    <submittedName>
        <fullName evidence="1">Uncharacterized protein</fullName>
    </submittedName>
</protein>